<organism evidence="1 2">
    <name type="scientific">Vescimonas fastidiosa</name>
    <dbReference type="NCBI Taxonomy" id="2714353"/>
    <lineage>
        <taxon>Bacteria</taxon>
        <taxon>Bacillati</taxon>
        <taxon>Bacillota</taxon>
        <taxon>Clostridia</taxon>
        <taxon>Eubacteriales</taxon>
        <taxon>Oscillospiraceae</taxon>
        <taxon>Vescimonas</taxon>
    </lineage>
</organism>
<evidence type="ECO:0000313" key="2">
    <source>
        <dbReference type="Proteomes" id="UP000681343"/>
    </source>
</evidence>
<evidence type="ECO:0000313" key="1">
    <source>
        <dbReference type="EMBL" id="BCK80151.1"/>
    </source>
</evidence>
<geneLocation type="plasmid" evidence="1 2">
    <name>pMM35_02</name>
</geneLocation>
<reference evidence="1" key="1">
    <citation type="submission" date="2020-09" db="EMBL/GenBank/DDBJ databases">
        <title>New species isolated from human feces.</title>
        <authorList>
            <person name="Kitahara M."/>
            <person name="Shigeno Y."/>
            <person name="Shime M."/>
            <person name="Matsumoto Y."/>
            <person name="Nakamura S."/>
            <person name="Motooka D."/>
            <person name="Fukuoka S."/>
            <person name="Nishikawa H."/>
            <person name="Benno Y."/>
        </authorList>
    </citation>
    <scope>NUCLEOTIDE SEQUENCE</scope>
    <source>
        <strain evidence="1">MM35</strain>
        <plasmid evidence="1">pMM35_02</plasmid>
    </source>
</reference>
<gene>
    <name evidence="1" type="ORF">MM35RIKEN_23430</name>
</gene>
<dbReference type="KEGG" id="vfa:MM35RIKEN_23430"/>
<dbReference type="Proteomes" id="UP000681343">
    <property type="component" value="Plasmid pMM35_02"/>
</dbReference>
<accession>A0A810Q3Y2</accession>
<keyword evidence="1" id="KW-0614">Plasmid</keyword>
<dbReference type="EMBL" id="AP023417">
    <property type="protein sequence ID" value="BCK80151.1"/>
    <property type="molecule type" value="Genomic_DNA"/>
</dbReference>
<protein>
    <submittedName>
        <fullName evidence="1">Uncharacterized protein</fullName>
    </submittedName>
</protein>
<dbReference type="AlphaFoldDB" id="A0A810Q3Y2"/>
<keyword evidence="2" id="KW-1185">Reference proteome</keyword>
<name>A0A810Q3Y2_9FIRM</name>
<proteinExistence type="predicted"/>
<sequence length="102" mass="11900">MDKRFYRFLQATCCNWHNSFFVDCHRCDGCSGFLLSVNHNAVPSIIPVAVFEELSGETVDKYDCIGIMTLEGFQRFYTSWLVWNVEDPKRCSLSQLWESCQQ</sequence>
<dbReference type="RefSeq" id="WP_212822136.1">
    <property type="nucleotide sequence ID" value="NZ_AP023417.1"/>
</dbReference>